<dbReference type="InParanoid" id="A0A286UDP7"/>
<sequence>MERGGCFRFDVSATTTTTTASIIAAAAAATITKSNSILKRVNMANLFGGNKSGDKGAEQTFGILPHPAKTNDPADLQPQPESGGGLAGAKDSATLVHATAPGPVIPDEAILKNIEALGVPTSREELKARAAELNKKLKE</sequence>
<evidence type="ECO:0000256" key="1">
    <source>
        <dbReference type="SAM" id="MobiDB-lite"/>
    </source>
</evidence>
<protein>
    <submittedName>
        <fullName evidence="2">Uncharacterized protein</fullName>
    </submittedName>
</protein>
<dbReference type="Proteomes" id="UP000217199">
    <property type="component" value="Unassembled WGS sequence"/>
</dbReference>
<dbReference type="STRING" id="2282107.A0A286UDP7"/>
<organism evidence="2 3">
    <name type="scientific">Pyrrhoderma noxium</name>
    <dbReference type="NCBI Taxonomy" id="2282107"/>
    <lineage>
        <taxon>Eukaryota</taxon>
        <taxon>Fungi</taxon>
        <taxon>Dikarya</taxon>
        <taxon>Basidiomycota</taxon>
        <taxon>Agaricomycotina</taxon>
        <taxon>Agaricomycetes</taxon>
        <taxon>Hymenochaetales</taxon>
        <taxon>Hymenochaetaceae</taxon>
        <taxon>Pyrrhoderma</taxon>
    </lineage>
</organism>
<keyword evidence="3" id="KW-1185">Reference proteome</keyword>
<feature type="region of interest" description="Disordered" evidence="1">
    <location>
        <begin position="48"/>
        <end position="92"/>
    </location>
</feature>
<proteinExistence type="predicted"/>
<accession>A0A286UDP7</accession>
<evidence type="ECO:0000313" key="2">
    <source>
        <dbReference type="EMBL" id="PAV17710.1"/>
    </source>
</evidence>
<comment type="caution">
    <text evidence="2">The sequence shown here is derived from an EMBL/GenBank/DDBJ whole genome shotgun (WGS) entry which is preliminary data.</text>
</comment>
<dbReference type="EMBL" id="NBII01000006">
    <property type="protein sequence ID" value="PAV17710.1"/>
    <property type="molecule type" value="Genomic_DNA"/>
</dbReference>
<name>A0A286UDP7_9AGAM</name>
<dbReference type="OrthoDB" id="2532734at2759"/>
<gene>
    <name evidence="2" type="ORF">PNOK_0619600</name>
</gene>
<reference evidence="2 3" key="1">
    <citation type="journal article" date="2017" name="Mol. Ecol.">
        <title>Comparative and population genomic landscape of Phellinus noxius: A hypervariable fungus causing root rot in trees.</title>
        <authorList>
            <person name="Chung C.L."/>
            <person name="Lee T.J."/>
            <person name="Akiba M."/>
            <person name="Lee H.H."/>
            <person name="Kuo T.H."/>
            <person name="Liu D."/>
            <person name="Ke H.M."/>
            <person name="Yokoi T."/>
            <person name="Roa M.B."/>
            <person name="Lu M.J."/>
            <person name="Chang Y.Y."/>
            <person name="Ann P.J."/>
            <person name="Tsai J.N."/>
            <person name="Chen C.Y."/>
            <person name="Tzean S.S."/>
            <person name="Ota Y."/>
            <person name="Hattori T."/>
            <person name="Sahashi N."/>
            <person name="Liou R.F."/>
            <person name="Kikuchi T."/>
            <person name="Tsai I.J."/>
        </authorList>
    </citation>
    <scope>NUCLEOTIDE SEQUENCE [LARGE SCALE GENOMIC DNA]</scope>
    <source>
        <strain evidence="2 3">FFPRI411160</strain>
    </source>
</reference>
<evidence type="ECO:0000313" key="3">
    <source>
        <dbReference type="Proteomes" id="UP000217199"/>
    </source>
</evidence>
<dbReference type="AlphaFoldDB" id="A0A286UDP7"/>